<reference evidence="1" key="1">
    <citation type="journal article" date="2023" name="Nat. Commun.">
        <title>Diploid and tetraploid genomes of Acorus and the evolution of monocots.</title>
        <authorList>
            <person name="Ma L."/>
            <person name="Liu K.W."/>
            <person name="Li Z."/>
            <person name="Hsiao Y.Y."/>
            <person name="Qi Y."/>
            <person name="Fu T."/>
            <person name="Tang G.D."/>
            <person name="Zhang D."/>
            <person name="Sun W.H."/>
            <person name="Liu D.K."/>
            <person name="Li Y."/>
            <person name="Chen G.Z."/>
            <person name="Liu X.D."/>
            <person name="Liao X.Y."/>
            <person name="Jiang Y.T."/>
            <person name="Yu X."/>
            <person name="Hao Y."/>
            <person name="Huang J."/>
            <person name="Zhao X.W."/>
            <person name="Ke S."/>
            <person name="Chen Y.Y."/>
            <person name="Wu W.L."/>
            <person name="Hsu J.L."/>
            <person name="Lin Y.F."/>
            <person name="Huang M.D."/>
            <person name="Li C.Y."/>
            <person name="Huang L."/>
            <person name="Wang Z.W."/>
            <person name="Zhao X."/>
            <person name="Zhong W.Y."/>
            <person name="Peng D.H."/>
            <person name="Ahmad S."/>
            <person name="Lan S."/>
            <person name="Zhang J.S."/>
            <person name="Tsai W.C."/>
            <person name="Van de Peer Y."/>
            <person name="Liu Z.J."/>
        </authorList>
    </citation>
    <scope>NUCLEOTIDE SEQUENCE</scope>
    <source>
        <strain evidence="1">CP</strain>
    </source>
</reference>
<protein>
    <submittedName>
        <fullName evidence="1">Uncharacterized protein</fullName>
    </submittedName>
</protein>
<organism evidence="1 2">
    <name type="scientific">Acorus calamus</name>
    <name type="common">Sweet flag</name>
    <dbReference type="NCBI Taxonomy" id="4465"/>
    <lineage>
        <taxon>Eukaryota</taxon>
        <taxon>Viridiplantae</taxon>
        <taxon>Streptophyta</taxon>
        <taxon>Embryophyta</taxon>
        <taxon>Tracheophyta</taxon>
        <taxon>Spermatophyta</taxon>
        <taxon>Magnoliopsida</taxon>
        <taxon>Liliopsida</taxon>
        <taxon>Acoraceae</taxon>
        <taxon>Acorus</taxon>
    </lineage>
</organism>
<dbReference type="Proteomes" id="UP001180020">
    <property type="component" value="Unassembled WGS sequence"/>
</dbReference>
<dbReference type="AlphaFoldDB" id="A0AAV9D0J3"/>
<dbReference type="EMBL" id="JAUJYO010000016">
    <property type="protein sequence ID" value="KAK1294725.1"/>
    <property type="molecule type" value="Genomic_DNA"/>
</dbReference>
<gene>
    <name evidence="1" type="ORF">QJS10_CPA16g00078</name>
</gene>
<keyword evidence="2" id="KW-1185">Reference proteome</keyword>
<proteinExistence type="predicted"/>
<accession>A0AAV9D0J3</accession>
<evidence type="ECO:0000313" key="2">
    <source>
        <dbReference type="Proteomes" id="UP001180020"/>
    </source>
</evidence>
<reference evidence="1" key="2">
    <citation type="submission" date="2023-06" db="EMBL/GenBank/DDBJ databases">
        <authorList>
            <person name="Ma L."/>
            <person name="Liu K.-W."/>
            <person name="Li Z."/>
            <person name="Hsiao Y.-Y."/>
            <person name="Qi Y."/>
            <person name="Fu T."/>
            <person name="Tang G."/>
            <person name="Zhang D."/>
            <person name="Sun W.-H."/>
            <person name="Liu D.-K."/>
            <person name="Li Y."/>
            <person name="Chen G.-Z."/>
            <person name="Liu X.-D."/>
            <person name="Liao X.-Y."/>
            <person name="Jiang Y.-T."/>
            <person name="Yu X."/>
            <person name="Hao Y."/>
            <person name="Huang J."/>
            <person name="Zhao X.-W."/>
            <person name="Ke S."/>
            <person name="Chen Y.-Y."/>
            <person name="Wu W.-L."/>
            <person name="Hsu J.-L."/>
            <person name="Lin Y.-F."/>
            <person name="Huang M.-D."/>
            <person name="Li C.-Y."/>
            <person name="Huang L."/>
            <person name="Wang Z.-W."/>
            <person name="Zhao X."/>
            <person name="Zhong W.-Y."/>
            <person name="Peng D.-H."/>
            <person name="Ahmad S."/>
            <person name="Lan S."/>
            <person name="Zhang J.-S."/>
            <person name="Tsai W.-C."/>
            <person name="Van De Peer Y."/>
            <person name="Liu Z.-J."/>
        </authorList>
    </citation>
    <scope>NUCLEOTIDE SEQUENCE</scope>
    <source>
        <strain evidence="1">CP</strain>
        <tissue evidence="1">Leaves</tissue>
    </source>
</reference>
<comment type="caution">
    <text evidence="1">The sequence shown here is derived from an EMBL/GenBank/DDBJ whole genome shotgun (WGS) entry which is preliminary data.</text>
</comment>
<evidence type="ECO:0000313" key="1">
    <source>
        <dbReference type="EMBL" id="KAK1294725.1"/>
    </source>
</evidence>
<name>A0AAV9D0J3_ACOCL</name>
<sequence>MVTDISRSCNVPARFMARCAHDFFEADDEEKRPPLCERRVEFSSMEDLKREQAAAPSSSAYFRTLRELLCSLEKNAKGLGQHLVRWQIHE</sequence>